<dbReference type="InterPro" id="IPR002524">
    <property type="entry name" value="Cation_efflux"/>
</dbReference>
<evidence type="ECO:0000313" key="10">
    <source>
        <dbReference type="EMBL" id="AHV98523.1"/>
    </source>
</evidence>
<feature type="transmembrane region" description="Helical" evidence="7">
    <location>
        <begin position="191"/>
        <end position="213"/>
    </location>
</feature>
<dbReference type="InterPro" id="IPR027469">
    <property type="entry name" value="Cation_efflux_TMD_sf"/>
</dbReference>
<accession>X5A2C7</accession>
<dbReference type="InterPro" id="IPR050291">
    <property type="entry name" value="CDF_Transporter"/>
</dbReference>
<dbReference type="Pfam" id="PF16916">
    <property type="entry name" value="ZT_dimer"/>
    <property type="match status" value="1"/>
</dbReference>
<dbReference type="PANTHER" id="PTHR43840:SF15">
    <property type="entry name" value="MITOCHONDRIAL METAL TRANSPORTER 1-RELATED"/>
    <property type="match status" value="1"/>
</dbReference>
<dbReference type="NCBIfam" id="TIGR01297">
    <property type="entry name" value="CDF"/>
    <property type="match status" value="1"/>
</dbReference>
<evidence type="ECO:0000256" key="5">
    <source>
        <dbReference type="ARBA" id="ARBA00022989"/>
    </source>
</evidence>
<organism evidence="10 11">
    <name type="scientific">Paenibacillus sabinae T27</name>
    <dbReference type="NCBI Taxonomy" id="1268072"/>
    <lineage>
        <taxon>Bacteria</taxon>
        <taxon>Bacillati</taxon>
        <taxon>Bacillota</taxon>
        <taxon>Bacilli</taxon>
        <taxon>Bacillales</taxon>
        <taxon>Paenibacillaceae</taxon>
        <taxon>Paenibacillus</taxon>
    </lineage>
</organism>
<evidence type="ECO:0000256" key="3">
    <source>
        <dbReference type="ARBA" id="ARBA00022448"/>
    </source>
</evidence>
<keyword evidence="4 7" id="KW-0812">Transmembrane</keyword>
<name>X5A2C7_9BACL</name>
<dbReference type="KEGG" id="psab:PSAB_18145"/>
<evidence type="ECO:0000256" key="2">
    <source>
        <dbReference type="ARBA" id="ARBA00008114"/>
    </source>
</evidence>
<dbReference type="OrthoDB" id="9806522at2"/>
<keyword evidence="5 7" id="KW-1133">Transmembrane helix</keyword>
<evidence type="ECO:0000313" key="11">
    <source>
        <dbReference type="Proteomes" id="UP000019772"/>
    </source>
</evidence>
<dbReference type="EMBL" id="CP004078">
    <property type="protein sequence ID" value="AHV98523.1"/>
    <property type="molecule type" value="Genomic_DNA"/>
</dbReference>
<feature type="transmembrane region" description="Helical" evidence="7">
    <location>
        <begin position="159"/>
        <end position="179"/>
    </location>
</feature>
<comment type="similarity">
    <text evidence="2">Belongs to the cation diffusion facilitator (CDF) transporter (TC 2.A.4) family.</text>
</comment>
<evidence type="ECO:0000256" key="7">
    <source>
        <dbReference type="SAM" id="Phobius"/>
    </source>
</evidence>
<dbReference type="Pfam" id="PF01545">
    <property type="entry name" value="Cation_efflux"/>
    <property type="match status" value="1"/>
</dbReference>
<dbReference type="PATRIC" id="fig|1268072.3.peg.3743"/>
<dbReference type="GO" id="GO:0016020">
    <property type="term" value="C:membrane"/>
    <property type="evidence" value="ECO:0007669"/>
    <property type="project" value="UniProtKB-SubCell"/>
</dbReference>
<dbReference type="Gene3D" id="1.20.1510.10">
    <property type="entry name" value="Cation efflux protein transmembrane domain"/>
    <property type="match status" value="1"/>
</dbReference>
<feature type="domain" description="Cation efflux protein transmembrane" evidence="8">
    <location>
        <begin position="15"/>
        <end position="212"/>
    </location>
</feature>
<dbReference type="InterPro" id="IPR058533">
    <property type="entry name" value="Cation_efflux_TM"/>
</dbReference>
<proteinExistence type="inferred from homology"/>
<evidence type="ECO:0000256" key="4">
    <source>
        <dbReference type="ARBA" id="ARBA00022692"/>
    </source>
</evidence>
<keyword evidence="3" id="KW-0813">Transport</keyword>
<gene>
    <name evidence="10" type="ORF">PSAB_18145</name>
</gene>
<dbReference type="InterPro" id="IPR027470">
    <property type="entry name" value="Cation_efflux_CTD"/>
</dbReference>
<dbReference type="AlphaFoldDB" id="X5A2C7"/>
<dbReference type="Gene3D" id="3.30.70.1350">
    <property type="entry name" value="Cation efflux protein, cytoplasmic domain"/>
    <property type="match status" value="1"/>
</dbReference>
<sequence>MNKKDSSQNERVAWTGIAGDFALALVKGAAGYYSGSKALIADALYSGADAAAKLAEILPWRGGGEGSRVRKPDSRDGKDKKEPLLSVIFAVLILMGGLQIAFSAIRDLTSGDLNSSGEHALLTIFLSLLVKEVIFQYQYRSAQKIGNGSHAAYADNHRFSLYTSLTVLIGVAASMLGGYTNLHPLLYLDPIAALLAACLILRKGYLLILSTIYGKKEQELPHEDAANFIDTVQKVHGVIRVEHLKAHEEGRYVNLQVTISVNPRISVIEAREIADCAKKLLQHRFVHVGHVHMDIVPYEPGYPYKTNYELTDSELPTLLQ</sequence>
<dbReference type="InterPro" id="IPR036837">
    <property type="entry name" value="Cation_efflux_CTD_sf"/>
</dbReference>
<dbReference type="PANTHER" id="PTHR43840">
    <property type="entry name" value="MITOCHONDRIAL METAL TRANSPORTER 1-RELATED"/>
    <property type="match status" value="1"/>
</dbReference>
<evidence type="ECO:0000259" key="9">
    <source>
        <dbReference type="Pfam" id="PF16916"/>
    </source>
</evidence>
<keyword evidence="6 7" id="KW-0472">Membrane</keyword>
<protein>
    <submittedName>
        <fullName evidence="10">Cation diffusion facilitator family transporter</fullName>
    </submittedName>
</protein>
<dbReference type="eggNOG" id="COG0053">
    <property type="taxonomic scope" value="Bacteria"/>
</dbReference>
<feature type="transmembrane region" description="Helical" evidence="7">
    <location>
        <begin position="120"/>
        <end position="139"/>
    </location>
</feature>
<evidence type="ECO:0000256" key="6">
    <source>
        <dbReference type="ARBA" id="ARBA00023136"/>
    </source>
</evidence>
<dbReference type="GO" id="GO:0008324">
    <property type="term" value="F:monoatomic cation transmembrane transporter activity"/>
    <property type="evidence" value="ECO:0007669"/>
    <property type="project" value="InterPro"/>
</dbReference>
<reference evidence="10 11" key="1">
    <citation type="journal article" date="2014" name="PLoS Genet.">
        <title>Comparative Genomic Analysis of N2-Fixing and Non-N2-Fixing Paenibacillus spp.: Organization, Evolution and Expression of the Nitrogen Fixation Genes.</title>
        <authorList>
            <person name="Xie J.B."/>
            <person name="Du Z."/>
            <person name="Bai L."/>
            <person name="Tian C."/>
            <person name="Zhang Y."/>
            <person name="Xie J.Y."/>
            <person name="Wang T."/>
            <person name="Liu X."/>
            <person name="Chen X."/>
            <person name="Cheng Q."/>
            <person name="Chen S."/>
            <person name="Li J."/>
        </authorList>
    </citation>
    <scope>NUCLEOTIDE SEQUENCE [LARGE SCALE GENOMIC DNA]</scope>
    <source>
        <strain evidence="10 11">T27</strain>
    </source>
</reference>
<dbReference type="SUPFAM" id="SSF161111">
    <property type="entry name" value="Cation efflux protein transmembrane domain-like"/>
    <property type="match status" value="1"/>
</dbReference>
<feature type="domain" description="Cation efflux protein cytoplasmic" evidence="9">
    <location>
        <begin position="220"/>
        <end position="294"/>
    </location>
</feature>
<evidence type="ECO:0000256" key="1">
    <source>
        <dbReference type="ARBA" id="ARBA00004141"/>
    </source>
</evidence>
<dbReference type="SUPFAM" id="SSF160240">
    <property type="entry name" value="Cation efflux protein cytoplasmic domain-like"/>
    <property type="match status" value="1"/>
</dbReference>
<comment type="subcellular location">
    <subcellularLocation>
        <location evidence="1">Membrane</location>
        <topology evidence="1">Multi-pass membrane protein</topology>
    </subcellularLocation>
</comment>
<feature type="transmembrane region" description="Helical" evidence="7">
    <location>
        <begin position="84"/>
        <end position="105"/>
    </location>
</feature>
<keyword evidence="11" id="KW-1185">Reference proteome</keyword>
<dbReference type="STRING" id="1268072.PSAB_18145"/>
<dbReference type="HOGENOM" id="CLU_013430_3_6_9"/>
<evidence type="ECO:0000259" key="8">
    <source>
        <dbReference type="Pfam" id="PF01545"/>
    </source>
</evidence>
<dbReference type="Proteomes" id="UP000019772">
    <property type="component" value="Chromosome"/>
</dbReference>
<dbReference type="RefSeq" id="WP_025336006.1">
    <property type="nucleotide sequence ID" value="NZ_CP004078.1"/>
</dbReference>